<keyword evidence="1 2" id="KW-0732">Signal</keyword>
<dbReference type="Pfam" id="PF20773">
    <property type="entry name" value="InhA-like_MAM"/>
    <property type="match status" value="1"/>
</dbReference>
<feature type="signal peptide" evidence="2">
    <location>
        <begin position="1"/>
        <end position="33"/>
    </location>
</feature>
<dbReference type="Gene3D" id="2.60.40.4070">
    <property type="match status" value="1"/>
</dbReference>
<sequence>MVRLNLEFPSPRGGFLMAVSAVALAAVASPSLAIDVVRSENWDGDWAANWTIEGGVWEVGRPLNTGIGEPTLPAGQNCAATSLNANYPDGADARLVWSLMDIPATNPRLRFSHWMRMQSNDYGYIAIRIEGSDLWTEVSDFCADVGRGDQNSCAIAFDTHDVWVPVSIDLSDYAGERAEVAFVFHSNSAYNDVGWYIDNVQMESGGYDFDLAQGWESGFQGWHAAMGDWEVGTPNVEGGPGAPQSGSSCIGTLLTTEYPKHHSSRLVSPFFEVPADRARLRFWQWLNCHSGDLGTVWIRQRDADVWTKIGEDTPTDTYGVWAPVTLDLSRFAGTEVELSFLFNATSGYRDAGWFLDGIQIESGDYEVPLVEDWEDGYGDWSAPQGVWEIGDPVGGPGEPSRGEACIGTLLNVNYPTWVQVNLVSPPMEIPAAGSAFLRFHQWMRVRSNDSGRVDYLAPGDEWRNLLQVASTTSGWEEVSIALPNNLNGENVQFRFQFSSISGYSDAGWFLDDISVASATPPTVSAVQPQSGTVVGASRPSIEVQFDQSVLGATTASAWEVEGSVSGTHNGQVTSVDNTTVRFEPSSDFVDGETVTVTLNPSSSVITSADGIPLARYDWSFGVAFDSVCPTVASITPVDGATNIEPQSRIRVVFDEPVVGADDVLAWSVESARAGALQGQVKLIGCCTYEWHPDAALPYGDTITIRLDADRIQDLSGNDMCGDYHASFTVREIVAQPTTYTYTPAIPGGRYVLITVPLDVEAGDHLSDVFSALGSMSESKWLGYGFENEEYRLDPGVVAGKGYWIALAAENSRAVQITGNAHSDPVRVELEAGWNLVGVPWISEQFFWADQAVDTGTEFVSFGSEEARDWIADAVYWYEDDSADLQNNGGYQYRTTADGATLAENPWGGYFVYAEQDCELVFSQTPLRSGVSLAQHRTMSRKIPSWSVSIRASAGSGSDGNVRIGTVASAREVEVRKPPLPTGSVSLSVEESGHSFLTSYRGEGSVDSWLLGLSGPAESVTLTWEGVESLPAGQNLYLRTESGRVVRMGDSGELNVWNPGHSRIEVFSSMTELSDATPQNLQLRPMQNPLRGRGTFELSLPESGPVEVQIVDVTGRSVATLVSGWREAGTHSLEWSPATEQLPGGIYFARVQAGREVAREKLIVLR</sequence>
<dbReference type="EMBL" id="JAGQHS010000105">
    <property type="protein sequence ID" value="MCA9757560.1"/>
    <property type="molecule type" value="Genomic_DNA"/>
</dbReference>
<gene>
    <name evidence="4" type="ORF">KDA27_17275</name>
</gene>
<dbReference type="Proteomes" id="UP000739538">
    <property type="component" value="Unassembled WGS sequence"/>
</dbReference>
<comment type="caution">
    <text evidence="4">The sequence shown here is derived from an EMBL/GenBank/DDBJ whole genome shotgun (WGS) entry which is preliminary data.</text>
</comment>
<dbReference type="Gene3D" id="2.60.120.200">
    <property type="match status" value="2"/>
</dbReference>
<accession>A0A956NHS8</accession>
<reference evidence="4" key="1">
    <citation type="submission" date="2020-04" db="EMBL/GenBank/DDBJ databases">
        <authorList>
            <person name="Zhang T."/>
        </authorList>
    </citation>
    <scope>NUCLEOTIDE SEQUENCE</scope>
    <source>
        <strain evidence="4">HKST-UBA02</strain>
    </source>
</reference>
<evidence type="ECO:0000313" key="5">
    <source>
        <dbReference type="Proteomes" id="UP000739538"/>
    </source>
</evidence>
<feature type="domain" description="SbsA Ig-like" evidence="3">
    <location>
        <begin position="626"/>
        <end position="728"/>
    </location>
</feature>
<feature type="chain" id="PRO_5037154197" evidence="2">
    <location>
        <begin position="34"/>
        <end position="1165"/>
    </location>
</feature>
<protein>
    <submittedName>
        <fullName evidence="4">Ig-like domain-containing protein</fullName>
    </submittedName>
</protein>
<reference evidence="4" key="2">
    <citation type="journal article" date="2021" name="Microbiome">
        <title>Successional dynamics and alternative stable states in a saline activated sludge microbial community over 9 years.</title>
        <authorList>
            <person name="Wang Y."/>
            <person name="Ye J."/>
            <person name="Ju F."/>
            <person name="Liu L."/>
            <person name="Boyd J.A."/>
            <person name="Deng Y."/>
            <person name="Parks D.H."/>
            <person name="Jiang X."/>
            <person name="Yin X."/>
            <person name="Woodcroft B.J."/>
            <person name="Tyson G.W."/>
            <person name="Hugenholtz P."/>
            <person name="Polz M.F."/>
            <person name="Zhang T."/>
        </authorList>
    </citation>
    <scope>NUCLEOTIDE SEQUENCE</scope>
    <source>
        <strain evidence="4">HKST-UBA02</strain>
    </source>
</reference>
<dbReference type="AlphaFoldDB" id="A0A956NHS8"/>
<proteinExistence type="predicted"/>
<dbReference type="InterPro" id="IPR013320">
    <property type="entry name" value="ConA-like_dom_sf"/>
</dbReference>
<evidence type="ECO:0000259" key="3">
    <source>
        <dbReference type="Pfam" id="PF13205"/>
    </source>
</evidence>
<dbReference type="InterPro" id="IPR032812">
    <property type="entry name" value="SbsA_Ig"/>
</dbReference>
<dbReference type="Pfam" id="PF13205">
    <property type="entry name" value="Big_5"/>
    <property type="match status" value="2"/>
</dbReference>
<dbReference type="Gene3D" id="2.60.120.260">
    <property type="entry name" value="Galactose-binding domain-like"/>
    <property type="match status" value="1"/>
</dbReference>
<evidence type="ECO:0000313" key="4">
    <source>
        <dbReference type="EMBL" id="MCA9757560.1"/>
    </source>
</evidence>
<dbReference type="SUPFAM" id="SSF49899">
    <property type="entry name" value="Concanavalin A-like lectins/glucanases"/>
    <property type="match status" value="2"/>
</dbReference>
<evidence type="ECO:0000256" key="2">
    <source>
        <dbReference type="SAM" id="SignalP"/>
    </source>
</evidence>
<feature type="domain" description="SbsA Ig-like" evidence="3">
    <location>
        <begin position="518"/>
        <end position="620"/>
    </location>
</feature>
<organism evidence="4 5">
    <name type="scientific">Eiseniibacteriota bacterium</name>
    <dbReference type="NCBI Taxonomy" id="2212470"/>
    <lineage>
        <taxon>Bacteria</taxon>
        <taxon>Candidatus Eiseniibacteriota</taxon>
    </lineage>
</organism>
<dbReference type="Gene3D" id="2.60.40.3710">
    <property type="match status" value="2"/>
</dbReference>
<evidence type="ECO:0000256" key="1">
    <source>
        <dbReference type="ARBA" id="ARBA00022729"/>
    </source>
</evidence>
<name>A0A956NHS8_UNCEI</name>